<name>A0A6A7B5B2_9PLEO</name>
<proteinExistence type="predicted"/>
<evidence type="ECO:0000313" key="1">
    <source>
        <dbReference type="EMBL" id="KAF2849508.1"/>
    </source>
</evidence>
<reference evidence="1" key="1">
    <citation type="submission" date="2020-01" db="EMBL/GenBank/DDBJ databases">
        <authorList>
            <consortium name="DOE Joint Genome Institute"/>
            <person name="Haridas S."/>
            <person name="Albert R."/>
            <person name="Binder M."/>
            <person name="Bloem J."/>
            <person name="Labutti K."/>
            <person name="Salamov A."/>
            <person name="Andreopoulos B."/>
            <person name="Baker S.E."/>
            <person name="Barry K."/>
            <person name="Bills G."/>
            <person name="Bluhm B.H."/>
            <person name="Cannon C."/>
            <person name="Castanera R."/>
            <person name="Culley D.E."/>
            <person name="Daum C."/>
            <person name="Ezra D."/>
            <person name="Gonzalez J.B."/>
            <person name="Henrissat B."/>
            <person name="Kuo A."/>
            <person name="Liang C."/>
            <person name="Lipzen A."/>
            <person name="Lutzoni F."/>
            <person name="Magnuson J."/>
            <person name="Mondo S."/>
            <person name="Nolan M."/>
            <person name="Ohm R."/>
            <person name="Pangilinan J."/>
            <person name="Park H.-J."/>
            <person name="Ramirez L."/>
            <person name="Alfaro M."/>
            <person name="Sun H."/>
            <person name="Tritt A."/>
            <person name="Yoshinaga Y."/>
            <person name="Zwiers L.-H."/>
            <person name="Turgeon B.G."/>
            <person name="Goodwin S.B."/>
            <person name="Spatafora J.W."/>
            <person name="Crous P.W."/>
            <person name="Grigoriev I.V."/>
        </authorList>
    </citation>
    <scope>NUCLEOTIDE SEQUENCE</scope>
    <source>
        <strain evidence="1">IPT5</strain>
    </source>
</reference>
<organism evidence="1 2">
    <name type="scientific">Plenodomus tracheiphilus IPT5</name>
    <dbReference type="NCBI Taxonomy" id="1408161"/>
    <lineage>
        <taxon>Eukaryota</taxon>
        <taxon>Fungi</taxon>
        <taxon>Dikarya</taxon>
        <taxon>Ascomycota</taxon>
        <taxon>Pezizomycotina</taxon>
        <taxon>Dothideomycetes</taxon>
        <taxon>Pleosporomycetidae</taxon>
        <taxon>Pleosporales</taxon>
        <taxon>Pleosporineae</taxon>
        <taxon>Leptosphaeriaceae</taxon>
        <taxon>Plenodomus</taxon>
    </lineage>
</organism>
<dbReference type="OrthoDB" id="3787196at2759"/>
<sequence length="320" mass="37784">MSDKAYSNLIEGHARLQRRAQLQVDNHTIILRAFRDADEEIEQAWSKCNNATKGESSKLHRQVAKWIAENESRNAELRKMIAPQAQKSCHSLCDRVYFDLPREIRDNIYSFLHSHDTIYVGPEYFGQTKQPCESDRGAHYWDVEFVGEEIQRELIESWYRTTLFYFYDRRHNTEVVAQFLDTDRWNLGIKPRYFICKTRFELDASDPDGTLRAHEQRTQPMRGIQPLQNLHLLPNHVSFFLRIHTYRGGFKEPVAVNILQSTVKDLHRRLIAFRTAGHKFVVQWPDYNNLEFTTDDYALEIDVWMERLQAACPKFEPAES</sequence>
<evidence type="ECO:0000313" key="2">
    <source>
        <dbReference type="Proteomes" id="UP000799423"/>
    </source>
</evidence>
<accession>A0A6A7B5B2</accession>
<gene>
    <name evidence="1" type="ORF">T440DRAFT_499712</name>
</gene>
<protein>
    <submittedName>
        <fullName evidence="1">Uncharacterized protein</fullName>
    </submittedName>
</protein>
<dbReference type="Proteomes" id="UP000799423">
    <property type="component" value="Unassembled WGS sequence"/>
</dbReference>
<keyword evidence="2" id="KW-1185">Reference proteome</keyword>
<dbReference type="EMBL" id="MU006311">
    <property type="protein sequence ID" value="KAF2849508.1"/>
    <property type="molecule type" value="Genomic_DNA"/>
</dbReference>
<dbReference type="AlphaFoldDB" id="A0A6A7B5B2"/>